<dbReference type="GO" id="GO:0016491">
    <property type="term" value="F:oxidoreductase activity"/>
    <property type="evidence" value="ECO:0007669"/>
    <property type="project" value="UniProtKB-KW"/>
</dbReference>
<reference evidence="7" key="1">
    <citation type="journal article" date="2022" name="Syst. Appl. Microbiol.">
        <title>Natronocalculus amylovorans gen. nov., sp. nov., and Natranaeroarchaeum aerophilus sp. nov., dominant culturable amylolytic natronoarchaea from hypersaline soda lakes in southwestern Siberia.</title>
        <authorList>
            <person name="Sorokin D.Y."/>
            <person name="Elcheninov A.G."/>
            <person name="Khizhniak T.V."/>
            <person name="Koenen M."/>
            <person name="Bale N.J."/>
            <person name="Damste J.S.S."/>
            <person name="Kublanov I.V."/>
        </authorList>
    </citation>
    <scope>NUCLEOTIDE SEQUENCE</scope>
    <source>
        <strain evidence="7">AArc-St2</strain>
    </source>
</reference>
<dbReference type="SUPFAM" id="SSF51735">
    <property type="entry name" value="NAD(P)-binding Rossmann-fold domains"/>
    <property type="match status" value="1"/>
</dbReference>
<dbReference type="PANTHER" id="PTHR43350:SF19">
    <property type="entry name" value="D-GULOSIDE 3-DEHYDROGENASE"/>
    <property type="match status" value="1"/>
</dbReference>
<dbReference type="InterPro" id="IPR011032">
    <property type="entry name" value="GroES-like_sf"/>
</dbReference>
<dbReference type="SUPFAM" id="SSF50129">
    <property type="entry name" value="GroES-like"/>
    <property type="match status" value="1"/>
</dbReference>
<dbReference type="AlphaFoldDB" id="A0AAE3FXI9"/>
<comment type="cofactor">
    <cofactor evidence="1">
        <name>Zn(2+)</name>
        <dbReference type="ChEBI" id="CHEBI:29105"/>
    </cofactor>
</comment>
<organism evidence="7 8">
    <name type="scientific">Natronocalculus amylovorans</name>
    <dbReference type="NCBI Taxonomy" id="2917812"/>
    <lineage>
        <taxon>Archaea</taxon>
        <taxon>Methanobacteriati</taxon>
        <taxon>Methanobacteriota</taxon>
        <taxon>Stenosarchaea group</taxon>
        <taxon>Halobacteria</taxon>
        <taxon>Halobacteriales</taxon>
        <taxon>Haloferacaceae</taxon>
        <taxon>Natronocalculus</taxon>
    </lineage>
</organism>
<evidence type="ECO:0000256" key="5">
    <source>
        <dbReference type="ARBA" id="ARBA00023002"/>
    </source>
</evidence>
<feature type="domain" description="Alcohol dehydrogenase-like C-terminal" evidence="6">
    <location>
        <begin position="161"/>
        <end position="280"/>
    </location>
</feature>
<dbReference type="InterPro" id="IPR013149">
    <property type="entry name" value="ADH-like_C"/>
</dbReference>
<keyword evidence="4" id="KW-0862">Zinc</keyword>
<dbReference type="RefSeq" id="WP_174653850.1">
    <property type="nucleotide sequence ID" value="NZ_JAKRVX010000003.1"/>
</dbReference>
<evidence type="ECO:0000313" key="8">
    <source>
        <dbReference type="Proteomes" id="UP001203207"/>
    </source>
</evidence>
<evidence type="ECO:0000256" key="4">
    <source>
        <dbReference type="ARBA" id="ARBA00022833"/>
    </source>
</evidence>
<protein>
    <submittedName>
        <fullName evidence="7">Zinc-binding dehydrogenase</fullName>
    </submittedName>
</protein>
<evidence type="ECO:0000256" key="2">
    <source>
        <dbReference type="ARBA" id="ARBA00008072"/>
    </source>
</evidence>
<sequence>MSKSRRALYFTAPRSAELREEEQPTPAAGEVLVETSVSAVSPGTELLIYRGDAPTDLPADLSIDSLDGSLSYPLQYGYAAVGVVTAVGEHVSSSWLGTQVFGFQPHQSHFVATPDVLRPVPDEIEPAVASLLPTMETAISLAHDGAPKIGEEVVVFGQGLVGLLLTTVLSSFPLSRLITVDPISARRSQSRQCGADVSIHPAELQDTIMLPKNADSELAGCDLCYELSGNPAALDSAVEVTGYDGRVIIGSWYGNKDVSLSLGGRFHRSRISLQASQVSTIDPALRGRWTADRRFDVVWEQLSTLDETSLELLSMPFDDAPKAYETLDRSPADAIGVRFHY</sequence>
<proteinExistence type="inferred from homology"/>
<keyword evidence="3" id="KW-0479">Metal-binding</keyword>
<reference evidence="7" key="2">
    <citation type="submission" date="2022-02" db="EMBL/GenBank/DDBJ databases">
        <authorList>
            <person name="Elcheninov A.G."/>
            <person name="Sorokin D.Y."/>
            <person name="Kublanov I.V."/>
        </authorList>
    </citation>
    <scope>NUCLEOTIDE SEQUENCE</scope>
    <source>
        <strain evidence="7">AArc-St2</strain>
    </source>
</reference>
<evidence type="ECO:0000256" key="1">
    <source>
        <dbReference type="ARBA" id="ARBA00001947"/>
    </source>
</evidence>
<dbReference type="PANTHER" id="PTHR43350">
    <property type="entry name" value="NAD-DEPENDENT ALCOHOL DEHYDROGENASE"/>
    <property type="match status" value="1"/>
</dbReference>
<gene>
    <name evidence="7" type="ORF">AArcSt2_08785</name>
</gene>
<dbReference type="CDD" id="cd08255">
    <property type="entry name" value="2-desacetyl-2-hydroxyethyl_bacteriochlorophyllide_like"/>
    <property type="match status" value="1"/>
</dbReference>
<dbReference type="GO" id="GO:0046872">
    <property type="term" value="F:metal ion binding"/>
    <property type="evidence" value="ECO:0007669"/>
    <property type="project" value="UniProtKB-KW"/>
</dbReference>
<evidence type="ECO:0000313" key="7">
    <source>
        <dbReference type="EMBL" id="MCL9817035.1"/>
    </source>
</evidence>
<dbReference type="Pfam" id="PF00107">
    <property type="entry name" value="ADH_zinc_N"/>
    <property type="match status" value="1"/>
</dbReference>
<comment type="caution">
    <text evidence="7">The sequence shown here is derived from an EMBL/GenBank/DDBJ whole genome shotgun (WGS) entry which is preliminary data.</text>
</comment>
<dbReference type="EMBL" id="JAKRVX010000003">
    <property type="protein sequence ID" value="MCL9817035.1"/>
    <property type="molecule type" value="Genomic_DNA"/>
</dbReference>
<keyword evidence="8" id="KW-1185">Reference proteome</keyword>
<evidence type="ECO:0000256" key="3">
    <source>
        <dbReference type="ARBA" id="ARBA00022723"/>
    </source>
</evidence>
<dbReference type="InterPro" id="IPR036291">
    <property type="entry name" value="NAD(P)-bd_dom_sf"/>
</dbReference>
<dbReference type="Gene3D" id="3.40.50.720">
    <property type="entry name" value="NAD(P)-binding Rossmann-like Domain"/>
    <property type="match status" value="1"/>
</dbReference>
<name>A0AAE3FXI9_9EURY</name>
<dbReference type="Proteomes" id="UP001203207">
    <property type="component" value="Unassembled WGS sequence"/>
</dbReference>
<evidence type="ECO:0000259" key="6">
    <source>
        <dbReference type="Pfam" id="PF00107"/>
    </source>
</evidence>
<keyword evidence="5" id="KW-0560">Oxidoreductase</keyword>
<dbReference type="Gene3D" id="3.90.180.10">
    <property type="entry name" value="Medium-chain alcohol dehydrogenases, catalytic domain"/>
    <property type="match status" value="2"/>
</dbReference>
<accession>A0AAE3FXI9</accession>
<comment type="similarity">
    <text evidence="2">Belongs to the zinc-containing alcohol dehydrogenase family.</text>
</comment>